<keyword evidence="5" id="KW-0804">Transcription</keyword>
<dbReference type="GO" id="GO:0003677">
    <property type="term" value="F:DNA binding"/>
    <property type="evidence" value="ECO:0007669"/>
    <property type="project" value="UniProtKB-KW"/>
</dbReference>
<feature type="modified residue" description="4-aspartylphosphate" evidence="7">
    <location>
        <position position="53"/>
    </location>
</feature>
<dbReference type="InterPro" id="IPR058245">
    <property type="entry name" value="NreC/VraR/RcsB-like_REC"/>
</dbReference>
<protein>
    <recommendedName>
        <fullName evidence="1">Stage 0 sporulation protein A homolog</fullName>
    </recommendedName>
</protein>
<dbReference type="PANTHER" id="PTHR43214:SF41">
    <property type="entry name" value="NITRATE_NITRITE RESPONSE REGULATOR PROTEIN NARP"/>
    <property type="match status" value="1"/>
</dbReference>
<evidence type="ECO:0000313" key="10">
    <source>
        <dbReference type="EMBL" id="AGK99791.1"/>
    </source>
</evidence>
<evidence type="ECO:0000256" key="5">
    <source>
        <dbReference type="ARBA" id="ARBA00023163"/>
    </source>
</evidence>
<evidence type="ECO:0000259" key="9">
    <source>
        <dbReference type="PROSITE" id="PS50110"/>
    </source>
</evidence>
<dbReference type="eggNOG" id="COG2197">
    <property type="taxonomic scope" value="Bacteria"/>
</dbReference>
<feature type="domain" description="Response regulatory" evidence="9">
    <location>
        <begin position="2"/>
        <end position="118"/>
    </location>
</feature>
<dbReference type="InterPro" id="IPR001789">
    <property type="entry name" value="Sig_transdc_resp-reg_receiver"/>
</dbReference>
<dbReference type="SMART" id="SM00421">
    <property type="entry name" value="HTH_LUXR"/>
    <property type="match status" value="1"/>
</dbReference>
<dbReference type="InterPro" id="IPR011006">
    <property type="entry name" value="CheY-like_superfamily"/>
</dbReference>
<dbReference type="CDD" id="cd06170">
    <property type="entry name" value="LuxR_C_like"/>
    <property type="match status" value="1"/>
</dbReference>
<evidence type="ECO:0000256" key="7">
    <source>
        <dbReference type="PROSITE-ProRule" id="PRU00169"/>
    </source>
</evidence>
<evidence type="ECO:0000256" key="2">
    <source>
        <dbReference type="ARBA" id="ARBA00022553"/>
    </source>
</evidence>
<proteinExistence type="predicted"/>
<dbReference type="RefSeq" id="WP_006523254.1">
    <property type="nucleotide sequence ID" value="NC_021184.1"/>
</dbReference>
<dbReference type="InterPro" id="IPR000792">
    <property type="entry name" value="Tscrpt_reg_LuxR_C"/>
</dbReference>
<dbReference type="PROSITE" id="PS50043">
    <property type="entry name" value="HTH_LUXR_2"/>
    <property type="match status" value="1"/>
</dbReference>
<organism evidence="10 11">
    <name type="scientific">Desulfoscipio gibsoniae DSM 7213</name>
    <dbReference type="NCBI Taxonomy" id="767817"/>
    <lineage>
        <taxon>Bacteria</taxon>
        <taxon>Bacillati</taxon>
        <taxon>Bacillota</taxon>
        <taxon>Clostridia</taxon>
        <taxon>Eubacteriales</taxon>
        <taxon>Desulfallaceae</taxon>
        <taxon>Desulfoscipio</taxon>
    </lineage>
</organism>
<sequence>MRIMIADDHKMIREGLRALFNGHPCMDVIAEAVNGKECIQVARETSPEVIIMDVVMPVLNGIEATRHILSVNPKIKIIGLSMYSDRRYIAEMFKAGAWGYLLKDCAFEELVRAIEYVTANQYYLSPSVTGVLIQDYLYKNCEANVFSLLTPREREVLQLIAEGKTTNQIASLLFVSKKTVETHRRQIMKKLNLTSIAELTKYAIREGLTSPEI</sequence>
<name>R4KDM8_9FIRM</name>
<evidence type="ECO:0000259" key="8">
    <source>
        <dbReference type="PROSITE" id="PS50043"/>
    </source>
</evidence>
<dbReference type="OrthoDB" id="9779069at2"/>
<dbReference type="SUPFAM" id="SSF46894">
    <property type="entry name" value="C-terminal effector domain of the bipartite response regulators"/>
    <property type="match status" value="1"/>
</dbReference>
<dbReference type="Gene3D" id="3.40.50.2300">
    <property type="match status" value="1"/>
</dbReference>
<dbReference type="Pfam" id="PF00196">
    <property type="entry name" value="GerE"/>
    <property type="match status" value="1"/>
</dbReference>
<dbReference type="HOGENOM" id="CLU_000445_90_1_9"/>
<dbReference type="KEGG" id="dgi:Desgi_0178"/>
<dbReference type="CDD" id="cd17535">
    <property type="entry name" value="REC_NarL-like"/>
    <property type="match status" value="1"/>
</dbReference>
<reference evidence="10 11" key="1">
    <citation type="submission" date="2012-01" db="EMBL/GenBank/DDBJ databases">
        <title>Complete sequence of Desulfotomaculum gibsoniae DSM 7213.</title>
        <authorList>
            <consortium name="US DOE Joint Genome Institute"/>
            <person name="Lucas S."/>
            <person name="Han J."/>
            <person name="Lapidus A."/>
            <person name="Cheng J.-F."/>
            <person name="Goodwin L."/>
            <person name="Pitluck S."/>
            <person name="Peters L."/>
            <person name="Ovchinnikova G."/>
            <person name="Teshima H."/>
            <person name="Detter J.C."/>
            <person name="Han C."/>
            <person name="Tapia R."/>
            <person name="Land M."/>
            <person name="Hauser L."/>
            <person name="Kyrpides N."/>
            <person name="Ivanova N."/>
            <person name="Pagani I."/>
            <person name="Parshina S."/>
            <person name="Plugge C."/>
            <person name="Muyzer G."/>
            <person name="Kuever J."/>
            <person name="Ivanova A."/>
            <person name="Nazina T."/>
            <person name="Klenk H.-P."/>
            <person name="Brambilla E."/>
            <person name="Spring S."/>
            <person name="Stams A.F."/>
            <person name="Woyke T."/>
        </authorList>
    </citation>
    <scope>NUCLEOTIDE SEQUENCE [LARGE SCALE GENOMIC DNA]</scope>
    <source>
        <strain evidence="10 11">DSM 7213</strain>
    </source>
</reference>
<evidence type="ECO:0000256" key="3">
    <source>
        <dbReference type="ARBA" id="ARBA00023015"/>
    </source>
</evidence>
<dbReference type="PROSITE" id="PS50110">
    <property type="entry name" value="RESPONSE_REGULATORY"/>
    <property type="match status" value="1"/>
</dbReference>
<keyword evidence="2 7" id="KW-0597">Phosphoprotein</keyword>
<evidence type="ECO:0000256" key="1">
    <source>
        <dbReference type="ARBA" id="ARBA00018672"/>
    </source>
</evidence>
<dbReference type="Pfam" id="PF00072">
    <property type="entry name" value="Response_reg"/>
    <property type="match status" value="1"/>
</dbReference>
<dbReference type="EMBL" id="CP003273">
    <property type="protein sequence ID" value="AGK99791.1"/>
    <property type="molecule type" value="Genomic_DNA"/>
</dbReference>
<gene>
    <name evidence="10" type="ORF">Desgi_0178</name>
</gene>
<comment type="function">
    <text evidence="6">May play the central regulatory role in sporulation. It may be an element of the effector pathway responsible for the activation of sporulation genes in response to nutritional stress. Spo0A may act in concert with spo0H (a sigma factor) to control the expression of some genes that are critical to the sporulation process.</text>
</comment>
<dbReference type="PANTHER" id="PTHR43214">
    <property type="entry name" value="TWO-COMPONENT RESPONSE REGULATOR"/>
    <property type="match status" value="1"/>
</dbReference>
<dbReference type="GO" id="GO:0006355">
    <property type="term" value="P:regulation of DNA-templated transcription"/>
    <property type="evidence" value="ECO:0007669"/>
    <property type="project" value="InterPro"/>
</dbReference>
<accession>R4KDM8</accession>
<keyword evidence="3" id="KW-0805">Transcription regulation</keyword>
<keyword evidence="11" id="KW-1185">Reference proteome</keyword>
<dbReference type="GO" id="GO:0000160">
    <property type="term" value="P:phosphorelay signal transduction system"/>
    <property type="evidence" value="ECO:0007669"/>
    <property type="project" value="InterPro"/>
</dbReference>
<evidence type="ECO:0000256" key="4">
    <source>
        <dbReference type="ARBA" id="ARBA00023125"/>
    </source>
</evidence>
<keyword evidence="4 10" id="KW-0238">DNA-binding</keyword>
<dbReference type="InterPro" id="IPR039420">
    <property type="entry name" value="WalR-like"/>
</dbReference>
<dbReference type="SUPFAM" id="SSF52172">
    <property type="entry name" value="CheY-like"/>
    <property type="match status" value="1"/>
</dbReference>
<evidence type="ECO:0000256" key="6">
    <source>
        <dbReference type="ARBA" id="ARBA00024867"/>
    </source>
</evidence>
<dbReference type="SMART" id="SM00448">
    <property type="entry name" value="REC"/>
    <property type="match status" value="1"/>
</dbReference>
<dbReference type="STRING" id="767817.Desgi_0178"/>
<dbReference type="Proteomes" id="UP000013520">
    <property type="component" value="Chromosome"/>
</dbReference>
<dbReference type="InterPro" id="IPR016032">
    <property type="entry name" value="Sig_transdc_resp-reg_C-effctor"/>
</dbReference>
<evidence type="ECO:0000313" key="11">
    <source>
        <dbReference type="Proteomes" id="UP000013520"/>
    </source>
</evidence>
<dbReference type="AlphaFoldDB" id="R4KDM8"/>
<feature type="domain" description="HTH luxR-type" evidence="8">
    <location>
        <begin position="142"/>
        <end position="207"/>
    </location>
</feature>
<dbReference type="PRINTS" id="PR00038">
    <property type="entry name" value="HTHLUXR"/>
</dbReference>